<keyword evidence="29" id="KW-1185">Reference proteome</keyword>
<dbReference type="InterPro" id="IPR035248">
    <property type="entry name" value="PRMT5_C"/>
</dbReference>
<gene>
    <name evidence="28" type="ORF">RUM44_001519</name>
</gene>
<sequence length="2165" mass="247538">MSQTLQRASCGLDLCCVPEIRSALKSASDNRYEFVCLPLVHSRFKREFSAEWKNRLGPFTRPDLTLPSQDWNSFVVAKISPYVNVDSPNDVVRRQSELALEQELGYAYHLGVPAILISLRGMNSSNLARILYSTVLGVTQYQVWIHVPMISPKQNASQWRSDCIETAENKTSTWQWWNEFRALLSFEKKVGVVLEVSDDLPSQKECARWLGEPIKCLLISTSTFLTNKKGYPVLSRSHQAFIRSVVPLGVQLIIKGHTRHENLGHYQKYLDHVWQEVMCQRDPANDFFRGYEDCLQCPLQPLMDNLESHTYEVFEKDPVKYNEYMKAIYYALIDNIKPEEKDTKILTVMVVGAGRGPLVTASLNAAYRADRKIKVYAIEKNPHAVVTLLAHKEEIWKDLVTVVATDMRNFNPPEKADILVSELLGSFGDNELSPECLDGAQKFLKDGGISIPQSYTSYVCPVQTSKLYNEVRLIKLKDTHPLAQFETPYVVLQKNKYTIAPNQPLFTFHHPNKDDPIDNTRYKILTFDVEQDCVLHGFSGYFDTVLYKDIRLSIVPETHSQGMFSWFPIFFPISEPVQLKASGKIELHFWRAVSKTNVWKLWMVEEEDYYFTTPSAIGPVVGNLPNPRCGNQHQVKVLVLNDKQYLESTIFYLQKGWEIRFQIGTTLFGKKISLFTNHPTGASPEFNSKQYHQLEWKSNGNALDISTLHVYLPLLRAGPFHYYYTECNSNEKLGSGYFIVEPVLTFSKNDVLSLDSVKCHTVLVKCLGSFVDWERRLRVSKESNYNMIHFTPIQELGGSNSSYCLKDQLKLNPAFSSENYTATFRSIQKLTRKMREEWRVLSIGDVVLNHTANESPWLQTHPECSYNMKTASYLIPAAILDGHLHVLTKEVSKGKHVYIGIPPEVFTEDHLQAVRNYLEFNLAPRLRLHEFYMTDVEKLGEEFVQMAKNNPPTTQPKSRKELILLKNEIRGRYQARVDLKLAVAIFNTHMQNVVDEDIRLKECVKNFKERLRELNEEVKNEVNHHVAAAINSCIANMRYFRLQEDGPKVKEVSTENPLVPRYFTGVFEDFDSVEREVLENGQFIMAHNGWVMNSDSLKSFADPDTNVYLRRELIVWGDNVKLRYGESYGDCPFLWDLMQNYVELTTKIFDGIRLDNCHSTPLHVAEYFLDCARRIKPDLYVAAELFTNSDLVDNIFANRLGITVMIRETLNAYNSRELGRLIHRFGGDPVGSFIKRPINPLSPSIARALFYDVTHDNPSFISKRSVFDTIPTSSLVTMACCAAGSTRGFDELVPHHIHVVSEKRLYPSWTDEIEINNSVVGINSGIISFKRILNRIHETLCEEGFNEIFVDQMNESIICITRHNPVSFESIILVSHTAFSQPDCNTCTKPDVRNLRVEGEVYAIILETKLQCKDKLNPFCPPKNFQQDKAFINGITEYEIIMKENIQVCESDMVRMVTPQVQTASELEFQCFPPGSIIILRVRPHQKIQPALESLRDITERFLSGKFSEELINSVKQFKLSDYNHALYRCQEEASEDGTGTYDVPGFGRLVYCGLQGSIVSIALGFESVLQEVRTRNDLGHPICENLRQGPWMLDYVTGQLKTGKTTSQLGFVLEKLLEPLRLIPKYIVPKYFDVIISTVCLLLKSSVAFKMTGFVREGSSFIRDTALGTVQCVGVTESSPLPPFSPEMSVNDEENRKVTMCAGLPHFSTGYMRSWGRDTFISLRGLLLLTGRYEEARYHILGYAACLRHGLIPNLLNRGVNARYNCRDAVWWWLYAITCYIDIVPEGHKILQEIVSRIYSTDDSPPLGPGLVNQPLHSIMQEALNVHFRGKSFRERHAGLEIDAHMTSEGFNVNIGIDMETGFVYGGNEFNCGTWMDKMGSDVPTGNKGKPATPRDGSAVELVALCKAVINKLKILKMKGIYPYEGVTKTDENGETISWSFEEWENKIRDNFEKLFWIPEKSSSLDSNPELIHRRQIYKDCVGASQPWSNYQLRPNFLIALTVAPDLVECENALKSISLAEEILLGPLGIKTLDPEDWNYNGNYNNDDDSDNVKTARGFNYHQGPQYELFYFAWQEWLWPVGFLLRAKLHFAKMKGHYELDRAVLQTWSHLGNIYQEIQNSHWKGLPELTNENGKFCKDGCRVQAWSMACILEVLYDLTQVYTQ</sequence>
<evidence type="ECO:0000256" key="10">
    <source>
        <dbReference type="ARBA" id="ARBA00022676"/>
    </source>
</evidence>
<dbReference type="Gene3D" id="2.70.160.11">
    <property type="entry name" value="Hnrnp arginine n-methyltransferase1"/>
    <property type="match status" value="1"/>
</dbReference>
<dbReference type="Gene3D" id="3.20.20.80">
    <property type="entry name" value="Glycosidases"/>
    <property type="match status" value="2"/>
</dbReference>
<evidence type="ECO:0000256" key="20">
    <source>
        <dbReference type="SAM" id="Coils"/>
    </source>
</evidence>
<dbReference type="EC" id="2.4.1.25" evidence="5"/>
<evidence type="ECO:0000256" key="17">
    <source>
        <dbReference type="ARBA" id="ARBA00025780"/>
    </source>
</evidence>
<evidence type="ECO:0000256" key="9">
    <source>
        <dbReference type="ARBA" id="ARBA00022603"/>
    </source>
</evidence>
<dbReference type="PANTHER" id="PTHR10569:SF2">
    <property type="entry name" value="GLYCOGEN DEBRANCHING ENZYME"/>
    <property type="match status" value="1"/>
</dbReference>
<comment type="function">
    <text evidence="3">Multifunctional enzyme acting as 1,4-alpha-D-glucan:1,4-alpha-D-glucan 4-alpha-D-glycosyltransferase and amylo-1,6-glucosidase in glycogen degradation.</text>
</comment>
<dbReference type="Gene3D" id="3.20.20.150">
    <property type="entry name" value="Divalent-metal-dependent TIM barrel enzymes"/>
    <property type="match status" value="1"/>
</dbReference>
<name>A0ABR1AKY6_POLSC</name>
<dbReference type="NCBIfam" id="TIGR01531">
    <property type="entry name" value="glyc_debranch"/>
    <property type="match status" value="1"/>
</dbReference>
<feature type="domain" description="Eukaryotic glycogen debranching enzyme N-terminal" evidence="23">
    <location>
        <begin position="659"/>
        <end position="746"/>
    </location>
</feature>
<proteinExistence type="inferred from homology"/>
<dbReference type="Pfam" id="PF17285">
    <property type="entry name" value="PRMT5_TIM"/>
    <property type="match status" value="1"/>
</dbReference>
<evidence type="ECO:0000256" key="13">
    <source>
        <dbReference type="ARBA" id="ARBA00022801"/>
    </source>
</evidence>
<dbReference type="InterPro" id="IPR008928">
    <property type="entry name" value="6-hairpin_glycosidase_sf"/>
</dbReference>
<evidence type="ECO:0000259" key="24">
    <source>
        <dbReference type="Pfam" id="PF14701"/>
    </source>
</evidence>
<evidence type="ECO:0000256" key="7">
    <source>
        <dbReference type="ARBA" id="ARBA00020723"/>
    </source>
</evidence>
<evidence type="ECO:0000256" key="4">
    <source>
        <dbReference type="ARBA" id="ARBA00004496"/>
    </source>
</evidence>
<evidence type="ECO:0000259" key="21">
    <source>
        <dbReference type="Pfam" id="PF05185"/>
    </source>
</evidence>
<dbReference type="InterPro" id="IPR032792">
    <property type="entry name" value="AGL_glucanoTrfase"/>
</dbReference>
<organism evidence="28 29">
    <name type="scientific">Polyplax serrata</name>
    <name type="common">Common mouse louse</name>
    <dbReference type="NCBI Taxonomy" id="468196"/>
    <lineage>
        <taxon>Eukaryota</taxon>
        <taxon>Metazoa</taxon>
        <taxon>Ecdysozoa</taxon>
        <taxon>Arthropoda</taxon>
        <taxon>Hexapoda</taxon>
        <taxon>Insecta</taxon>
        <taxon>Pterygota</taxon>
        <taxon>Neoptera</taxon>
        <taxon>Paraneoptera</taxon>
        <taxon>Psocodea</taxon>
        <taxon>Troctomorpha</taxon>
        <taxon>Phthiraptera</taxon>
        <taxon>Anoplura</taxon>
        <taxon>Polyplacidae</taxon>
        <taxon>Polyplax</taxon>
    </lineage>
</organism>
<evidence type="ECO:0000313" key="28">
    <source>
        <dbReference type="EMBL" id="KAK6621712.1"/>
    </source>
</evidence>
<dbReference type="InterPro" id="IPR010401">
    <property type="entry name" value="AGL/Gdb1"/>
</dbReference>
<dbReference type="InterPro" id="IPR017853">
    <property type="entry name" value="GH"/>
</dbReference>
<evidence type="ECO:0000256" key="18">
    <source>
        <dbReference type="ARBA" id="ARBA00031477"/>
    </source>
</evidence>
<dbReference type="Pfam" id="PF06202">
    <property type="entry name" value="GDE_C"/>
    <property type="match status" value="1"/>
</dbReference>
<keyword evidence="11 19" id="KW-0808">Transferase</keyword>
<keyword evidence="9 19" id="KW-0489">Methyltransferase</keyword>
<evidence type="ECO:0000256" key="1">
    <source>
        <dbReference type="ARBA" id="ARBA00000439"/>
    </source>
</evidence>
<evidence type="ECO:0000259" key="22">
    <source>
        <dbReference type="Pfam" id="PF06202"/>
    </source>
</evidence>
<evidence type="ECO:0000256" key="6">
    <source>
        <dbReference type="ARBA" id="ARBA00012778"/>
    </source>
</evidence>
<comment type="caution">
    <text evidence="28">The sequence shown here is derived from an EMBL/GenBank/DDBJ whole genome shotgun (WGS) entry which is preliminary data.</text>
</comment>
<dbReference type="InterPro" id="IPR035075">
    <property type="entry name" value="PRMT5"/>
</dbReference>
<keyword evidence="12 19" id="KW-0949">S-adenosyl-L-methionine</keyword>
<dbReference type="Gene3D" id="3.40.50.150">
    <property type="entry name" value="Vaccinia Virus protein VP39"/>
    <property type="match status" value="1"/>
</dbReference>
<dbReference type="PROSITE" id="PS51678">
    <property type="entry name" value="SAM_MT_PRMT"/>
    <property type="match status" value="1"/>
</dbReference>
<evidence type="ECO:0000259" key="25">
    <source>
        <dbReference type="Pfam" id="PF14702"/>
    </source>
</evidence>
<keyword evidence="14" id="KW-0320">Glycogen biosynthesis</keyword>
<evidence type="ECO:0000256" key="5">
    <source>
        <dbReference type="ARBA" id="ARBA00012560"/>
    </source>
</evidence>
<dbReference type="SUPFAM" id="SSF51445">
    <property type="entry name" value="(Trans)glycosidases"/>
    <property type="match status" value="1"/>
</dbReference>
<dbReference type="InterPro" id="IPR029063">
    <property type="entry name" value="SAM-dependent_MTases_sf"/>
</dbReference>
<feature type="domain" description="Glycogen debranching enzyme C-terminal" evidence="22">
    <location>
        <begin position="1689"/>
        <end position="2154"/>
    </location>
</feature>
<evidence type="ECO:0000256" key="16">
    <source>
        <dbReference type="ARBA" id="ARBA00023295"/>
    </source>
</evidence>
<dbReference type="InterPro" id="IPR032790">
    <property type="entry name" value="GDE_C"/>
</dbReference>
<dbReference type="Pfam" id="PF14701">
    <property type="entry name" value="hDGE_amylase"/>
    <property type="match status" value="1"/>
</dbReference>
<evidence type="ECO:0000256" key="3">
    <source>
        <dbReference type="ARBA" id="ARBA00003530"/>
    </source>
</evidence>
<comment type="subcellular location">
    <subcellularLocation>
        <location evidence="4">Cytoplasm</location>
    </subcellularLocation>
</comment>
<evidence type="ECO:0000259" key="23">
    <source>
        <dbReference type="Pfam" id="PF14699"/>
    </source>
</evidence>
<dbReference type="CDD" id="cd11327">
    <property type="entry name" value="AmyAc_Glg_debranch_2"/>
    <property type="match status" value="1"/>
</dbReference>
<reference evidence="28 29" key="1">
    <citation type="submission" date="2023-09" db="EMBL/GenBank/DDBJ databases">
        <title>Genomes of two closely related lineages of the louse Polyplax serrata with different host specificities.</title>
        <authorList>
            <person name="Martinu J."/>
            <person name="Tarabai H."/>
            <person name="Stefka J."/>
            <person name="Hypsa V."/>
        </authorList>
    </citation>
    <scope>NUCLEOTIDE SEQUENCE [LARGE SCALE GENOMIC DNA]</scope>
    <source>
        <strain evidence="28">98ZLc_SE</strain>
    </source>
</reference>
<keyword evidence="10" id="KW-0328">Glycosyltransferase</keyword>
<dbReference type="Pfam" id="PF17286">
    <property type="entry name" value="PRMT5_C"/>
    <property type="match status" value="1"/>
</dbReference>
<dbReference type="InterPro" id="IPR035247">
    <property type="entry name" value="PRMT5_TIM"/>
</dbReference>
<evidence type="ECO:0000256" key="2">
    <source>
        <dbReference type="ARBA" id="ARBA00000927"/>
    </source>
</evidence>
<evidence type="ECO:0000256" key="11">
    <source>
        <dbReference type="ARBA" id="ARBA00022679"/>
    </source>
</evidence>
<keyword evidence="13" id="KW-0378">Hydrolase</keyword>
<dbReference type="SUPFAM" id="SSF48208">
    <property type="entry name" value="Six-hairpin glycosidases"/>
    <property type="match status" value="1"/>
</dbReference>
<feature type="domain" description="PRMT5 oligomerisation" evidence="27">
    <location>
        <begin position="454"/>
        <end position="609"/>
    </location>
</feature>
<evidence type="ECO:0000256" key="8">
    <source>
        <dbReference type="ARBA" id="ARBA00022490"/>
    </source>
</evidence>
<protein>
    <recommendedName>
        <fullName evidence="7">Glycogen debranching enzyme</fullName>
        <ecNumber evidence="5">2.4.1.25</ecNumber>
        <ecNumber evidence="6">3.2.1.33</ecNumber>
    </recommendedName>
    <alternativeName>
        <fullName evidence="18">Glycogen debrancher</fullName>
    </alternativeName>
</protein>
<dbReference type="EC" id="3.2.1.33" evidence="6"/>
<evidence type="ECO:0000256" key="15">
    <source>
        <dbReference type="ARBA" id="ARBA00023268"/>
    </source>
</evidence>
<comment type="similarity">
    <text evidence="17">Belongs to the glycogen debranching enzyme family.</text>
</comment>
<dbReference type="InterPro" id="IPR025799">
    <property type="entry name" value="Arg_MeTrfase"/>
</dbReference>
<dbReference type="InterPro" id="IPR029436">
    <property type="entry name" value="AGL_euk_N"/>
</dbReference>
<keyword evidence="20" id="KW-0175">Coiled coil</keyword>
<evidence type="ECO:0000259" key="26">
    <source>
        <dbReference type="Pfam" id="PF17285"/>
    </source>
</evidence>
<keyword evidence="16" id="KW-0326">Glycosidase</keyword>
<dbReference type="Pfam" id="PF14702">
    <property type="entry name" value="hGDE_central"/>
    <property type="match status" value="1"/>
</dbReference>
<dbReference type="InterPro" id="IPR032788">
    <property type="entry name" value="AGL_central"/>
</dbReference>
<dbReference type="SUPFAM" id="SSF53335">
    <property type="entry name" value="S-adenosyl-L-methionine-dependent methyltransferases"/>
    <property type="match status" value="1"/>
</dbReference>
<dbReference type="Pfam" id="PF05185">
    <property type="entry name" value="PRMT5"/>
    <property type="match status" value="1"/>
</dbReference>
<dbReference type="PANTHER" id="PTHR10569">
    <property type="entry name" value="GLYCOGEN DEBRANCHING ENZYME"/>
    <property type="match status" value="1"/>
</dbReference>
<keyword evidence="15" id="KW-0511">Multifunctional enzyme</keyword>
<evidence type="ECO:0000256" key="12">
    <source>
        <dbReference type="ARBA" id="ARBA00022691"/>
    </source>
</evidence>
<comment type="catalytic activity">
    <reaction evidence="1">
        <text>Transfers a segment of a (1-&gt;4)-alpha-D-glucan to a new position in an acceptor, which may be glucose or a (1-&gt;4)-alpha-D-glucan.</text>
        <dbReference type="EC" id="2.4.1.25"/>
    </reaction>
</comment>
<dbReference type="Pfam" id="PF14699">
    <property type="entry name" value="hGDE_N"/>
    <property type="match status" value="1"/>
</dbReference>
<comment type="catalytic activity">
    <reaction evidence="2">
        <text>Hydrolysis of (1-&gt;6)-alpha-D-glucosidic branch linkages in glycogen phosphorylase limit dextrin.</text>
        <dbReference type="EC" id="3.2.1.33"/>
    </reaction>
</comment>
<feature type="domain" description="Glycogen debranching enzyme central" evidence="25">
    <location>
        <begin position="1325"/>
        <end position="1601"/>
    </location>
</feature>
<evidence type="ECO:0000313" key="29">
    <source>
        <dbReference type="Proteomes" id="UP001359485"/>
    </source>
</evidence>
<dbReference type="InterPro" id="IPR006421">
    <property type="entry name" value="Glycogen_debranch_met"/>
</dbReference>
<dbReference type="EMBL" id="JAWJWF010000047">
    <property type="protein sequence ID" value="KAK6621712.1"/>
    <property type="molecule type" value="Genomic_DNA"/>
</dbReference>
<feature type="coiled-coil region" evidence="20">
    <location>
        <begin position="1001"/>
        <end position="1028"/>
    </location>
</feature>
<dbReference type="Proteomes" id="UP001359485">
    <property type="component" value="Unassembled WGS sequence"/>
</dbReference>
<evidence type="ECO:0000256" key="19">
    <source>
        <dbReference type="PROSITE-ProRule" id="PRU01015"/>
    </source>
</evidence>
<feature type="domain" description="PRMT5 TIM barrel" evidence="26">
    <location>
        <begin position="32"/>
        <end position="274"/>
    </location>
</feature>
<keyword evidence="8" id="KW-0963">Cytoplasm</keyword>
<evidence type="ECO:0000256" key="14">
    <source>
        <dbReference type="ARBA" id="ARBA00023056"/>
    </source>
</evidence>
<feature type="domain" description="PRMT5 arginine-N-methyltransferase" evidence="21">
    <location>
        <begin position="286"/>
        <end position="451"/>
    </location>
</feature>
<feature type="domain" description="Glycogen debranching enzyme glucanotransferase" evidence="24">
    <location>
        <begin position="752"/>
        <end position="1180"/>
    </location>
</feature>
<accession>A0ABR1AKY6</accession>
<evidence type="ECO:0000259" key="27">
    <source>
        <dbReference type="Pfam" id="PF17286"/>
    </source>
</evidence>